<protein>
    <submittedName>
        <fullName evidence="3">Uncharacterized protein</fullName>
    </submittedName>
</protein>
<keyword evidence="4" id="KW-1185">Reference proteome</keyword>
<feature type="region of interest" description="Disordered" evidence="1">
    <location>
        <begin position="697"/>
        <end position="730"/>
    </location>
</feature>
<keyword evidence="2" id="KW-1133">Transmembrane helix</keyword>
<dbReference type="RefSeq" id="XP_030828212.1">
    <property type="nucleotide sequence ID" value="XM_030972352.1"/>
</dbReference>
<reference evidence="4" key="1">
    <citation type="submission" date="2015-02" db="EMBL/GenBank/DDBJ databases">
        <title>Genome sequencing for Strongylocentrotus purpuratus.</title>
        <authorList>
            <person name="Murali S."/>
            <person name="Liu Y."/>
            <person name="Vee V."/>
            <person name="English A."/>
            <person name="Wang M."/>
            <person name="Skinner E."/>
            <person name="Han Y."/>
            <person name="Muzny D.M."/>
            <person name="Worley K.C."/>
            <person name="Gibbs R.A."/>
        </authorList>
    </citation>
    <scope>NUCLEOTIDE SEQUENCE</scope>
</reference>
<dbReference type="Proteomes" id="UP000007110">
    <property type="component" value="Unassembled WGS sequence"/>
</dbReference>
<proteinExistence type="predicted"/>
<evidence type="ECO:0000313" key="3">
    <source>
        <dbReference type="EnsemblMetazoa" id="XP_030828212"/>
    </source>
</evidence>
<evidence type="ECO:0000313" key="4">
    <source>
        <dbReference type="Proteomes" id="UP000007110"/>
    </source>
</evidence>
<name>A0A7M7SSI3_STRPU</name>
<dbReference type="InParanoid" id="A0A7M7SSI3"/>
<feature type="transmembrane region" description="Helical" evidence="2">
    <location>
        <begin position="206"/>
        <end position="230"/>
    </location>
</feature>
<feature type="region of interest" description="Disordered" evidence="1">
    <location>
        <begin position="623"/>
        <end position="659"/>
    </location>
</feature>
<dbReference type="GeneID" id="100889510"/>
<feature type="compositionally biased region" description="Polar residues" evidence="1">
    <location>
        <begin position="421"/>
        <end position="432"/>
    </location>
</feature>
<feature type="compositionally biased region" description="Basic residues" evidence="1">
    <location>
        <begin position="441"/>
        <end position="450"/>
    </location>
</feature>
<dbReference type="AlphaFoldDB" id="A0A7M7SSI3"/>
<accession>A0A7M7SSI3</accession>
<feature type="compositionally biased region" description="Acidic residues" evidence="1">
    <location>
        <begin position="703"/>
        <end position="716"/>
    </location>
</feature>
<dbReference type="EnsemblMetazoa" id="XM_030972352">
    <property type="protein sequence ID" value="XP_030828212"/>
    <property type="gene ID" value="LOC100889510"/>
</dbReference>
<feature type="compositionally biased region" description="Low complexity" evidence="1">
    <location>
        <begin position="556"/>
        <end position="570"/>
    </location>
</feature>
<dbReference type="OrthoDB" id="10113906at2759"/>
<evidence type="ECO:0000256" key="2">
    <source>
        <dbReference type="SAM" id="Phobius"/>
    </source>
</evidence>
<feature type="region of interest" description="Disordered" evidence="1">
    <location>
        <begin position="514"/>
        <end position="576"/>
    </location>
</feature>
<feature type="region of interest" description="Disordered" evidence="1">
    <location>
        <begin position="415"/>
        <end position="502"/>
    </location>
</feature>
<sequence>MIKARLSVDFRPKGLDRTMMAKSVIFLVIFTGILTPFADGQLLQPNKEVICNFVSCVGWCECTGADINLTQFLDPFALNACSLGDFIDFGTCPNDPNKVVIAQNREANVKTCLQTRPNPLVFFKNETNGTDYALRAWDASQPDSYVVLSEFCAPQCNPICGIALPPTPTPFVPMTTRMTTGRQIDVVIPRKPEPTGSGLSPADARILGIAVGTFLAGLLICLIVVFVCYFRRKNNKNRAPKLPPRRNMPTQNRDYATIEEIQMTSANNSPARRGGAYPNGLYRSESLSAINSFNPDPSIHRSVSDIELLGDPPHPPVRQMSLLPGVNPALADCTDGPGAPQDDYGYTKYLPESDQQGLPYMHLKVTPSLSDPEGQHQASKPHRYRSNTADTHANSADVGRAIDRIRARQALKDGGNRRFVPNQTGRGRSTTLGEDYNRLNRNGHKGVPRSKKNDSAAFTPVPVHGQYQSRPRRSPESVRRWRSLPDMTDGGQAPPTMQADSVDENAPVYQLLERSPASSIGDYSKRKTYQLPYGRDETDLPESKARDSRGSGRTASESGPSSYGSQSQGSTMDDRYDPVYESRLTNNTKAPQSPDEYQPLSQSRPVYLEFDDHPAADEAALDSDSYLKPNKSHRSPKENCKLNGGRSGIHAPNAPSNGHLRDSMQDTAYIYGGDNNNLSLKKQPSKSVGGNTYAALKLRQTEDGYDNPNDEDEMENGEYMYHPAGPDVMV</sequence>
<reference evidence="3" key="2">
    <citation type="submission" date="2021-01" db="UniProtKB">
        <authorList>
            <consortium name="EnsemblMetazoa"/>
        </authorList>
    </citation>
    <scope>IDENTIFICATION</scope>
</reference>
<feature type="compositionally biased region" description="Basic and acidic residues" evidence="1">
    <location>
        <begin position="534"/>
        <end position="550"/>
    </location>
</feature>
<feature type="region of interest" description="Disordered" evidence="1">
    <location>
        <begin position="366"/>
        <end position="394"/>
    </location>
</feature>
<dbReference type="KEGG" id="spu:100889510"/>
<organism evidence="3 4">
    <name type="scientific">Strongylocentrotus purpuratus</name>
    <name type="common">Purple sea urchin</name>
    <dbReference type="NCBI Taxonomy" id="7668"/>
    <lineage>
        <taxon>Eukaryota</taxon>
        <taxon>Metazoa</taxon>
        <taxon>Echinodermata</taxon>
        <taxon>Eleutherozoa</taxon>
        <taxon>Echinozoa</taxon>
        <taxon>Echinoidea</taxon>
        <taxon>Euechinoidea</taxon>
        <taxon>Echinacea</taxon>
        <taxon>Camarodonta</taxon>
        <taxon>Echinidea</taxon>
        <taxon>Strongylocentrotidae</taxon>
        <taxon>Strongylocentrotus</taxon>
    </lineage>
</organism>
<evidence type="ECO:0000256" key="1">
    <source>
        <dbReference type="SAM" id="MobiDB-lite"/>
    </source>
</evidence>
<keyword evidence="2" id="KW-0472">Membrane</keyword>
<keyword evidence="2" id="KW-0812">Transmembrane</keyword>